<dbReference type="RefSeq" id="YP_010796397.1">
    <property type="nucleotide sequence ID" value="NC_076016.1"/>
</dbReference>
<evidence type="ECO:0000313" key="3">
    <source>
        <dbReference type="Proteomes" id="UP000503019"/>
    </source>
</evidence>
<protein>
    <recommendedName>
        <fullName evidence="4">Phosphoprotein</fullName>
    </recommendedName>
</protein>
<feature type="region of interest" description="Disordered" evidence="1">
    <location>
        <begin position="137"/>
        <end position="166"/>
    </location>
</feature>
<organism evidence="2">
    <name type="scientific">Hainan black-spectacled toad rhabdovirus</name>
    <dbReference type="NCBI Taxonomy" id="2847103"/>
    <lineage>
        <taxon>Viruses</taxon>
        <taxon>Riboviria</taxon>
        <taxon>Orthornavirae</taxon>
        <taxon>Negarnaviricota</taxon>
        <taxon>Haploviricotina</taxon>
        <taxon>Monjiviricetes</taxon>
        <taxon>Mononegavirales</taxon>
        <taxon>Rhabdoviridae</taxon>
        <taxon>Alpharhabdovirinae</taxon>
        <taxon>Sripuvirus</taxon>
        <taxon>Sripuvirus hainan</taxon>
    </lineage>
</organism>
<sequence length="289" mass="33449">MSCLNKRFMKKTNRDNKMELSNFQNLFPKKLLSAAVAMEEKHHKSSLPYEVINPEEREPAKVEVEVPETNKDFVPQPPEKARVEQYLGISLPKTQRDLDEKVKELVLSILETYGVNHAWIKVDKDWITFQEIDEDGEALEISSSDDEYEEDEDDETNESDESGSDQKGEAFLQVLRPEQDQGKLDFKNSPSNPFASELNKIEKDLPTVLTRSQVFFTQLKNGFELVSISGSRLWVDFEKLKIGMHEILDFPFREDWSKTKCLFEYCKKNKTSRAKLGMANWGESLRVDP</sequence>
<proteinExistence type="predicted"/>
<dbReference type="KEGG" id="vg:80533878"/>
<evidence type="ECO:0000313" key="2">
    <source>
        <dbReference type="EMBL" id="AVM87300.1"/>
    </source>
</evidence>
<reference evidence="2" key="1">
    <citation type="journal article" date="2018" name="Nature">
        <title>The evolutionary history of vertebrate RNA viruses.</title>
        <authorList>
            <person name="Shi M."/>
            <person name="Lin X.D."/>
            <person name="Chen X."/>
            <person name="Tian J.H."/>
            <person name="Chen L.J."/>
            <person name="Li K."/>
            <person name="Wang W."/>
            <person name="Eden J.S."/>
            <person name="Shen J.J."/>
            <person name="Liu L."/>
            <person name="Holmes E.C."/>
            <person name="Zhang Y.Z."/>
        </authorList>
    </citation>
    <scope>NUCLEOTIDE SEQUENCE [LARGE SCALE GENOMIC DNA]</scope>
    <source>
        <strain evidence="2">HKCCG762</strain>
    </source>
</reference>
<dbReference type="EMBL" id="MG600016">
    <property type="protein sequence ID" value="AVM87300.1"/>
    <property type="molecule type" value="Viral_cRNA"/>
</dbReference>
<accession>A0A2P1GMV1</accession>
<dbReference type="GeneID" id="80533878"/>
<dbReference type="Proteomes" id="UP000503019">
    <property type="component" value="Segment"/>
</dbReference>
<evidence type="ECO:0008006" key="4">
    <source>
        <dbReference type="Google" id="ProtNLM"/>
    </source>
</evidence>
<evidence type="ECO:0000256" key="1">
    <source>
        <dbReference type="SAM" id="MobiDB-lite"/>
    </source>
</evidence>
<name>A0A2P1GMV1_9RHAB</name>
<keyword evidence="3" id="KW-1185">Reference proteome</keyword>
<feature type="compositionally biased region" description="Acidic residues" evidence="1">
    <location>
        <begin position="137"/>
        <end position="163"/>
    </location>
</feature>